<evidence type="ECO:0000259" key="1">
    <source>
        <dbReference type="Pfam" id="PF13392"/>
    </source>
</evidence>
<evidence type="ECO:0000313" key="2">
    <source>
        <dbReference type="EMBL" id="QMU97813.1"/>
    </source>
</evidence>
<dbReference type="InterPro" id="IPR003615">
    <property type="entry name" value="HNH_nuc"/>
</dbReference>
<gene>
    <name evidence="2" type="ORF">FVO59_11805</name>
</gene>
<dbReference type="AlphaFoldDB" id="A0A7D7WI80"/>
<organism evidence="2 3">
    <name type="scientific">Microbacterium esteraromaticum</name>
    <dbReference type="NCBI Taxonomy" id="57043"/>
    <lineage>
        <taxon>Bacteria</taxon>
        <taxon>Bacillati</taxon>
        <taxon>Actinomycetota</taxon>
        <taxon>Actinomycetes</taxon>
        <taxon>Micrococcales</taxon>
        <taxon>Microbacteriaceae</taxon>
        <taxon>Microbacterium</taxon>
    </lineage>
</organism>
<dbReference type="EMBL" id="CP043732">
    <property type="protein sequence ID" value="QMU97813.1"/>
    <property type="molecule type" value="Genomic_DNA"/>
</dbReference>
<proteinExistence type="predicted"/>
<feature type="domain" description="HNH nuclease" evidence="1">
    <location>
        <begin position="97"/>
        <end position="140"/>
    </location>
</feature>
<name>A0A7D7WI80_9MICO</name>
<sequence>MGCVRGRRRGDQDMTVLCKYPGCDMPKGKALGWCNAHYTRNAKGRDMAPPVRKHNATDEERFWSKVDKAGTCWIWTAALQNTGGYGVFRINSRNMVAHRVSYMWAHGPIPKGYEVDHTCFNRSCVKPDHLRLLTHQENGQNRAGANINSRSGVRGVYWSQNQWIARACIGPVTHEVGRFDNLADAEKAMIAWRHQHMPVSLRDRRKAA</sequence>
<dbReference type="GO" id="GO:0004519">
    <property type="term" value="F:endonuclease activity"/>
    <property type="evidence" value="ECO:0007669"/>
    <property type="project" value="UniProtKB-KW"/>
</dbReference>
<dbReference type="SUPFAM" id="SSF54060">
    <property type="entry name" value="His-Me finger endonucleases"/>
    <property type="match status" value="1"/>
</dbReference>
<dbReference type="InterPro" id="IPR044925">
    <property type="entry name" value="His-Me_finger_sf"/>
</dbReference>
<dbReference type="Gene3D" id="3.90.75.20">
    <property type="match status" value="1"/>
</dbReference>
<reference evidence="2 3" key="1">
    <citation type="journal article" date="2020" name="Front. Microbiol.">
        <title>Design of Bacterial Strain-Specific qPCR Assays Using NGS Data and Publicly Available Resources and Its Application to Track Biocontrol Strains.</title>
        <authorList>
            <person name="Hernandez I."/>
            <person name="Sant C."/>
            <person name="Martinez R."/>
            <person name="Fernandez C."/>
        </authorList>
    </citation>
    <scope>NUCLEOTIDE SEQUENCE [LARGE SCALE GENOMIC DNA]</scope>
    <source>
        <strain evidence="2 3">B24</strain>
    </source>
</reference>
<evidence type="ECO:0000313" key="3">
    <source>
        <dbReference type="Proteomes" id="UP000515708"/>
    </source>
</evidence>
<keyword evidence="2" id="KW-0378">Hydrolase</keyword>
<dbReference type="Pfam" id="PF13392">
    <property type="entry name" value="HNH_3"/>
    <property type="match status" value="1"/>
</dbReference>
<keyword evidence="2" id="KW-0255">Endonuclease</keyword>
<accession>A0A7D7WI80</accession>
<keyword evidence="2" id="KW-0540">Nuclease</keyword>
<protein>
    <submittedName>
        <fullName evidence="2">HNH endonuclease</fullName>
    </submittedName>
</protein>
<dbReference type="Proteomes" id="UP000515708">
    <property type="component" value="Chromosome"/>
</dbReference>